<dbReference type="InterPro" id="IPR006062">
    <property type="entry name" value="His_biosynth"/>
</dbReference>
<dbReference type="RefSeq" id="WP_317995474.1">
    <property type="nucleotide sequence ID" value="NZ_AP025523.1"/>
</dbReference>
<evidence type="ECO:0000256" key="10">
    <source>
        <dbReference type="RuleBase" id="RU003657"/>
    </source>
</evidence>
<organism evidence="11 12">
    <name type="scientific">Vulcanimicrobium alpinum</name>
    <dbReference type="NCBI Taxonomy" id="3016050"/>
    <lineage>
        <taxon>Bacteria</taxon>
        <taxon>Bacillati</taxon>
        <taxon>Vulcanimicrobiota</taxon>
        <taxon>Vulcanimicrobiia</taxon>
        <taxon>Vulcanimicrobiales</taxon>
        <taxon>Vulcanimicrobiaceae</taxon>
        <taxon>Vulcanimicrobium</taxon>
    </lineage>
</organism>
<evidence type="ECO:0000256" key="6">
    <source>
        <dbReference type="ARBA" id="ARBA00022605"/>
    </source>
</evidence>
<evidence type="ECO:0000256" key="2">
    <source>
        <dbReference type="ARBA" id="ARBA00004496"/>
    </source>
</evidence>
<evidence type="ECO:0000256" key="9">
    <source>
        <dbReference type="HAMAP-Rule" id="MF_01014"/>
    </source>
</evidence>
<sequence>MSGRALTLYPAIDLRGGYAVRLERGDPSRETCYDADPVARARAFVAAGARALHVVDLDGAFGTGENQGALRAICASVDVPVQTGGGIRSAADVDARFDAGARQVVIGTLLAERPSDARAIVETFGERIVAGIDARGDRVATRGWLADAGASRDDLVRTVAAWGVRRIVYTEIARDGTGAGYDVAALAHVASLAPLRVTASGGARTLDDLRALRDGTPENVDAAIVGRALYEGTLDLEDALAELTR</sequence>
<dbReference type="Proteomes" id="UP001317532">
    <property type="component" value="Chromosome"/>
</dbReference>
<evidence type="ECO:0000256" key="1">
    <source>
        <dbReference type="ARBA" id="ARBA00000901"/>
    </source>
</evidence>
<dbReference type="PANTHER" id="PTHR43090">
    <property type="entry name" value="1-(5-PHOSPHORIBOSYL)-5-[(5-PHOSPHORIBOSYLAMINO)METHYLIDENEAMINO] IMIDAZOLE-4-CARBOXAMIDE ISOMERASE"/>
    <property type="match status" value="1"/>
</dbReference>
<keyword evidence="8 9" id="KW-0413">Isomerase</keyword>
<comment type="similarity">
    <text evidence="4 9 10">Belongs to the HisA/HisF family.</text>
</comment>
<dbReference type="EMBL" id="AP025523">
    <property type="protein sequence ID" value="BDE07910.1"/>
    <property type="molecule type" value="Genomic_DNA"/>
</dbReference>
<comment type="catalytic activity">
    <reaction evidence="1 9">
        <text>1-(5-phospho-beta-D-ribosyl)-5-[(5-phospho-beta-D-ribosylamino)methylideneamino]imidazole-4-carboxamide = 5-[(5-phospho-1-deoxy-D-ribulos-1-ylimino)methylamino]-1-(5-phospho-beta-D-ribosyl)imidazole-4-carboxamide</text>
        <dbReference type="Rhea" id="RHEA:15469"/>
        <dbReference type="ChEBI" id="CHEBI:58435"/>
        <dbReference type="ChEBI" id="CHEBI:58525"/>
        <dbReference type="EC" id="5.3.1.16"/>
    </reaction>
</comment>
<evidence type="ECO:0000256" key="7">
    <source>
        <dbReference type="ARBA" id="ARBA00023102"/>
    </source>
</evidence>
<dbReference type="InterPro" id="IPR044524">
    <property type="entry name" value="Isoase_HisA-like"/>
</dbReference>
<dbReference type="GO" id="GO:0005737">
    <property type="term" value="C:cytoplasm"/>
    <property type="evidence" value="ECO:0007669"/>
    <property type="project" value="UniProtKB-SubCell"/>
</dbReference>
<comment type="subcellular location">
    <subcellularLocation>
        <location evidence="2 9">Cytoplasm</location>
    </subcellularLocation>
</comment>
<keyword evidence="6 9" id="KW-0028">Amino-acid biosynthesis</keyword>
<evidence type="ECO:0000256" key="5">
    <source>
        <dbReference type="ARBA" id="ARBA00022490"/>
    </source>
</evidence>
<feature type="active site" description="Proton donor" evidence="9">
    <location>
        <position position="133"/>
    </location>
</feature>
<evidence type="ECO:0000256" key="8">
    <source>
        <dbReference type="ARBA" id="ARBA00023235"/>
    </source>
</evidence>
<dbReference type="FunFam" id="3.20.20.70:FF:000009">
    <property type="entry name" value="1-(5-phosphoribosyl)-5-[(5-phosphoribosylamino)methylideneamino] imidazole-4-carboxamide isomerase"/>
    <property type="match status" value="1"/>
</dbReference>
<dbReference type="Gene3D" id="3.20.20.70">
    <property type="entry name" value="Aldolase class I"/>
    <property type="match status" value="1"/>
</dbReference>
<dbReference type="AlphaFoldDB" id="A0AAN1XYV9"/>
<dbReference type="PANTHER" id="PTHR43090:SF2">
    <property type="entry name" value="1-(5-PHOSPHORIBOSYL)-5-[(5-PHOSPHORIBOSYLAMINO)METHYLIDENEAMINO] IMIDAZOLE-4-CARBOXAMIDE ISOMERASE"/>
    <property type="match status" value="1"/>
</dbReference>
<keyword evidence="7 9" id="KW-0368">Histidine biosynthesis</keyword>
<dbReference type="InterPro" id="IPR011060">
    <property type="entry name" value="RibuloseP-bd_barrel"/>
</dbReference>
<dbReference type="KEGG" id="vab:WPS_31860"/>
<evidence type="ECO:0000256" key="4">
    <source>
        <dbReference type="ARBA" id="ARBA00009667"/>
    </source>
</evidence>
<accession>A0AAN1XYV9</accession>
<evidence type="ECO:0000256" key="3">
    <source>
        <dbReference type="ARBA" id="ARBA00005133"/>
    </source>
</evidence>
<feature type="active site" description="Proton acceptor" evidence="9">
    <location>
        <position position="13"/>
    </location>
</feature>
<protein>
    <recommendedName>
        <fullName evidence="9">1-(5-phosphoribosyl)-5-[(5-phosphoribosylamino)methylideneamino] imidazole-4-carboxamide isomerase</fullName>
        <ecNumber evidence="9">5.3.1.16</ecNumber>
    </recommendedName>
    <alternativeName>
        <fullName evidence="9">Phosphoribosylformimino-5-aminoimidazole carboxamide ribotide isomerase</fullName>
    </alternativeName>
</protein>
<dbReference type="Pfam" id="PF00977">
    <property type="entry name" value="His_biosynth"/>
    <property type="match status" value="1"/>
</dbReference>
<dbReference type="SUPFAM" id="SSF51366">
    <property type="entry name" value="Ribulose-phoshate binding barrel"/>
    <property type="match status" value="1"/>
</dbReference>
<dbReference type="GO" id="GO:0000105">
    <property type="term" value="P:L-histidine biosynthetic process"/>
    <property type="evidence" value="ECO:0007669"/>
    <property type="project" value="UniProtKB-UniRule"/>
</dbReference>
<gene>
    <name evidence="9 11" type="primary">hisA</name>
    <name evidence="11" type="ORF">WPS_31860</name>
</gene>
<dbReference type="InterPro" id="IPR023016">
    <property type="entry name" value="HisA/PriA"/>
</dbReference>
<evidence type="ECO:0000313" key="12">
    <source>
        <dbReference type="Proteomes" id="UP001317532"/>
    </source>
</evidence>
<dbReference type="GO" id="GO:0000162">
    <property type="term" value="P:L-tryptophan biosynthetic process"/>
    <property type="evidence" value="ECO:0007669"/>
    <property type="project" value="TreeGrafter"/>
</dbReference>
<dbReference type="InterPro" id="IPR013785">
    <property type="entry name" value="Aldolase_TIM"/>
</dbReference>
<evidence type="ECO:0000313" key="11">
    <source>
        <dbReference type="EMBL" id="BDE07910.1"/>
    </source>
</evidence>
<keyword evidence="5 9" id="KW-0963">Cytoplasm</keyword>
<dbReference type="CDD" id="cd04732">
    <property type="entry name" value="HisA"/>
    <property type="match status" value="1"/>
</dbReference>
<comment type="pathway">
    <text evidence="3 9">Amino-acid biosynthesis; L-histidine biosynthesis; L-histidine from 5-phospho-alpha-D-ribose 1-diphosphate: step 4/9.</text>
</comment>
<dbReference type="HAMAP" id="MF_01014">
    <property type="entry name" value="HisA"/>
    <property type="match status" value="1"/>
</dbReference>
<reference evidence="11 12" key="1">
    <citation type="journal article" date="2022" name="ISME Commun">
        <title>Vulcanimicrobium alpinus gen. nov. sp. nov., the first cultivated representative of the candidate phylum 'Eremiobacterota', is a metabolically versatile aerobic anoxygenic phototroph.</title>
        <authorList>
            <person name="Yabe S."/>
            <person name="Muto K."/>
            <person name="Abe K."/>
            <person name="Yokota A."/>
            <person name="Staudigel H."/>
            <person name="Tebo B.M."/>
        </authorList>
    </citation>
    <scope>NUCLEOTIDE SEQUENCE [LARGE SCALE GENOMIC DNA]</scope>
    <source>
        <strain evidence="11 12">WC8-2</strain>
    </source>
</reference>
<keyword evidence="12" id="KW-1185">Reference proteome</keyword>
<proteinExistence type="inferred from homology"/>
<dbReference type="GO" id="GO:0003949">
    <property type="term" value="F:1-(5-phosphoribosyl)-5-[(5-phosphoribosylamino)methylideneamino]imidazole-4-carboxamide isomerase activity"/>
    <property type="evidence" value="ECO:0007669"/>
    <property type="project" value="UniProtKB-UniRule"/>
</dbReference>
<name>A0AAN1XYV9_UNVUL</name>
<dbReference type="EC" id="5.3.1.16" evidence="9"/>